<dbReference type="InterPro" id="IPR023606">
    <property type="entry name" value="CoA-Trfase_III_dom_1_sf"/>
</dbReference>
<dbReference type="InterPro" id="IPR003673">
    <property type="entry name" value="CoA-Trfase_fam_III"/>
</dbReference>
<dbReference type="RefSeq" id="WP_340367852.1">
    <property type="nucleotide sequence ID" value="NZ_JBBKZV010000042.1"/>
</dbReference>
<dbReference type="PANTHER" id="PTHR48207">
    <property type="entry name" value="SUCCINATE--HYDROXYMETHYLGLUTARATE COA-TRANSFERASE"/>
    <property type="match status" value="1"/>
</dbReference>
<dbReference type="SUPFAM" id="SSF89796">
    <property type="entry name" value="CoA-transferase family III (CaiB/BaiF)"/>
    <property type="match status" value="1"/>
</dbReference>
<evidence type="ECO:0000256" key="1">
    <source>
        <dbReference type="ARBA" id="ARBA00022679"/>
    </source>
</evidence>
<dbReference type="Proteomes" id="UP001363010">
    <property type="component" value="Unassembled WGS sequence"/>
</dbReference>
<sequence length="410" mass="44361">MSKILDGVVVLDLTRFFSGPQATLLLAGMGAEVIKIDDPKTGDPTAFAPPYAGPRGISFERQTDLDMGLAYLKRARAKKSATLDLKSEQGVALFKRMVANADVVVENFSAGVADRLGIGYAQLGQVNPRLIYCSVTGYGSTGPDKNLKAYDPMVQAAVGLMSITGKPETGPVKAGSPISDAIAGIFAANGIVAALLHRERTGAGQAIDVSMADCLFSLIFDEPLDCYKRLGLEFQQGSRIMRFSPFNAYQTMDGWVVIGTATQSDWTALVGVMQRDDLLEHGDFCRLPWRLANNADVDRIVASWTRKLRSADAIEILNRAKVPCSPVRTIDDVMHWAHLEERGMVERVWNPLSGSHVDAAAAGFPLKFSRTPGAYDGHAPRPGQHTDEVMARLANVEDAELRALRTLGVV</sequence>
<dbReference type="Gene3D" id="3.40.50.10540">
    <property type="entry name" value="Crotonobetainyl-coa:carnitine coa-transferase, domain 1"/>
    <property type="match status" value="1"/>
</dbReference>
<dbReference type="InterPro" id="IPR044855">
    <property type="entry name" value="CoA-Trfase_III_dom3_sf"/>
</dbReference>
<dbReference type="GO" id="GO:0016740">
    <property type="term" value="F:transferase activity"/>
    <property type="evidence" value="ECO:0007669"/>
    <property type="project" value="UniProtKB-KW"/>
</dbReference>
<keyword evidence="1 2" id="KW-0808">Transferase</keyword>
<name>A0ABU8W9U9_9BURK</name>
<accession>A0ABU8W9U9</accession>
<proteinExistence type="predicted"/>
<evidence type="ECO:0000313" key="2">
    <source>
        <dbReference type="EMBL" id="MEJ8826816.1"/>
    </source>
</evidence>
<dbReference type="Pfam" id="PF02515">
    <property type="entry name" value="CoA_transf_3"/>
    <property type="match status" value="1"/>
</dbReference>
<dbReference type="EMBL" id="JBBKZV010000042">
    <property type="protein sequence ID" value="MEJ8826816.1"/>
    <property type="molecule type" value="Genomic_DNA"/>
</dbReference>
<gene>
    <name evidence="2" type="ORF">WKW80_33245</name>
</gene>
<reference evidence="2 3" key="1">
    <citation type="submission" date="2024-03" db="EMBL/GenBank/DDBJ databases">
        <title>Novel species of the genus Variovorax.</title>
        <authorList>
            <person name="Liu Q."/>
            <person name="Xin Y.-H."/>
        </authorList>
    </citation>
    <scope>NUCLEOTIDE SEQUENCE [LARGE SCALE GENOMIC DNA]</scope>
    <source>
        <strain evidence="2 3">KACC 18501</strain>
    </source>
</reference>
<evidence type="ECO:0000313" key="3">
    <source>
        <dbReference type="Proteomes" id="UP001363010"/>
    </source>
</evidence>
<organism evidence="2 3">
    <name type="scientific">Variovorax humicola</name>
    <dbReference type="NCBI Taxonomy" id="1769758"/>
    <lineage>
        <taxon>Bacteria</taxon>
        <taxon>Pseudomonadati</taxon>
        <taxon>Pseudomonadota</taxon>
        <taxon>Betaproteobacteria</taxon>
        <taxon>Burkholderiales</taxon>
        <taxon>Comamonadaceae</taxon>
        <taxon>Variovorax</taxon>
    </lineage>
</organism>
<dbReference type="InterPro" id="IPR050483">
    <property type="entry name" value="CoA-transferase_III_domain"/>
</dbReference>
<dbReference type="EC" id="2.8.3.-" evidence="2"/>
<comment type="caution">
    <text evidence="2">The sequence shown here is derived from an EMBL/GenBank/DDBJ whole genome shotgun (WGS) entry which is preliminary data.</text>
</comment>
<dbReference type="PANTHER" id="PTHR48207:SF3">
    <property type="entry name" value="SUCCINATE--HYDROXYMETHYLGLUTARATE COA-TRANSFERASE"/>
    <property type="match status" value="1"/>
</dbReference>
<dbReference type="Gene3D" id="3.30.1540.10">
    <property type="entry name" value="formyl-coa transferase, domain 3"/>
    <property type="match status" value="1"/>
</dbReference>
<protein>
    <submittedName>
        <fullName evidence="2">CoA transferase</fullName>
        <ecNumber evidence="2">2.8.3.-</ecNumber>
    </submittedName>
</protein>
<keyword evidence="3" id="KW-1185">Reference proteome</keyword>